<evidence type="ECO:0000313" key="2">
    <source>
        <dbReference type="EMBL" id="CAL5218718.1"/>
    </source>
</evidence>
<comment type="caution">
    <text evidence="2">The sequence shown here is derived from an EMBL/GenBank/DDBJ whole genome shotgun (WGS) entry which is preliminary data.</text>
</comment>
<gene>
    <name evidence="2" type="primary">g431</name>
    <name evidence="2" type="ORF">VP750_LOCUS377</name>
</gene>
<protein>
    <submittedName>
        <fullName evidence="2">G431 protein</fullName>
    </submittedName>
</protein>
<organism evidence="2 3">
    <name type="scientific">Coccomyxa viridis</name>
    <dbReference type="NCBI Taxonomy" id="1274662"/>
    <lineage>
        <taxon>Eukaryota</taxon>
        <taxon>Viridiplantae</taxon>
        <taxon>Chlorophyta</taxon>
        <taxon>core chlorophytes</taxon>
        <taxon>Trebouxiophyceae</taxon>
        <taxon>Trebouxiophyceae incertae sedis</taxon>
        <taxon>Coccomyxaceae</taxon>
        <taxon>Coccomyxa</taxon>
    </lineage>
</organism>
<evidence type="ECO:0000313" key="3">
    <source>
        <dbReference type="Proteomes" id="UP001497392"/>
    </source>
</evidence>
<feature type="region of interest" description="Disordered" evidence="1">
    <location>
        <begin position="119"/>
        <end position="141"/>
    </location>
</feature>
<dbReference type="Proteomes" id="UP001497392">
    <property type="component" value="Unassembled WGS sequence"/>
</dbReference>
<keyword evidence="3" id="KW-1185">Reference proteome</keyword>
<proteinExistence type="predicted"/>
<reference evidence="2 3" key="1">
    <citation type="submission" date="2024-06" db="EMBL/GenBank/DDBJ databases">
        <authorList>
            <person name="Kraege A."/>
            <person name="Thomma B."/>
        </authorList>
    </citation>
    <scope>NUCLEOTIDE SEQUENCE [LARGE SCALE GENOMIC DNA]</scope>
</reference>
<dbReference type="InterPro" id="IPR045287">
    <property type="entry name" value="PAB"/>
</dbReference>
<dbReference type="PANTHER" id="PTHR35115">
    <property type="entry name" value="CYCLIN DELTA-3"/>
    <property type="match status" value="1"/>
</dbReference>
<sequence length="327" mass="35442">MTDTMSAFKIAEHARYIDEVAVSSSPQRLSTLLKVLEAQGQSIVAPSQRSGLHPLVVPLSSGTDKADGGDSITGLLRWPDSTSRGMPVVQMGRGGRQVMLLARSIDEYLHRALAEEDVQGSSSSVREAAGAEGDAVMPQGALKESGLSSTDAYLTRKAGMYCDVVERLAKNHLERGDKMSALITAEWYMRKNHFPGWARPFEFNALLYDSIGRHEEARDGARVALRFPWWSLRSSFQEIQKLAQLEGSAKEVQDKLDMASSISKNGIPPGMAAARSPNQIAMDAADFLLNTVAAGESDWDAIRAPLADKYAEAGLSAVADFVRLESA</sequence>
<evidence type="ECO:0000256" key="1">
    <source>
        <dbReference type="SAM" id="MobiDB-lite"/>
    </source>
</evidence>
<dbReference type="PANTHER" id="PTHR35115:SF1">
    <property type="entry name" value="PROTEIN IN CHLOROPLAST ATPASE BIOGENESIS, CHLOROPLASTIC"/>
    <property type="match status" value="1"/>
</dbReference>
<dbReference type="EMBL" id="CAXHTA020000001">
    <property type="protein sequence ID" value="CAL5218718.1"/>
    <property type="molecule type" value="Genomic_DNA"/>
</dbReference>
<accession>A0ABP1FFQ5</accession>
<name>A0ABP1FFQ5_9CHLO</name>